<dbReference type="EMBL" id="JAUJYO010000018">
    <property type="protein sequence ID" value="KAK1291051.1"/>
    <property type="molecule type" value="Genomic_DNA"/>
</dbReference>
<sequence>MIGKNPDYYENILLETNSVRIVHHYKNKSTLEISYSKLCIQKILSLKDWDKIFLDEVVEAWRLCRPLA</sequence>
<dbReference type="AlphaFoldDB" id="A0AAV9CPP5"/>
<evidence type="ECO:0000313" key="1">
    <source>
        <dbReference type="EMBL" id="KAK1291051.1"/>
    </source>
</evidence>
<reference evidence="1" key="2">
    <citation type="submission" date="2023-06" db="EMBL/GenBank/DDBJ databases">
        <authorList>
            <person name="Ma L."/>
            <person name="Liu K.-W."/>
            <person name="Li Z."/>
            <person name="Hsiao Y.-Y."/>
            <person name="Qi Y."/>
            <person name="Fu T."/>
            <person name="Tang G."/>
            <person name="Zhang D."/>
            <person name="Sun W.-H."/>
            <person name="Liu D.-K."/>
            <person name="Li Y."/>
            <person name="Chen G.-Z."/>
            <person name="Liu X.-D."/>
            <person name="Liao X.-Y."/>
            <person name="Jiang Y.-T."/>
            <person name="Yu X."/>
            <person name="Hao Y."/>
            <person name="Huang J."/>
            <person name="Zhao X.-W."/>
            <person name="Ke S."/>
            <person name="Chen Y.-Y."/>
            <person name="Wu W.-L."/>
            <person name="Hsu J.-L."/>
            <person name="Lin Y.-F."/>
            <person name="Huang M.-D."/>
            <person name="Li C.-Y."/>
            <person name="Huang L."/>
            <person name="Wang Z.-W."/>
            <person name="Zhao X."/>
            <person name="Zhong W.-Y."/>
            <person name="Peng D.-H."/>
            <person name="Ahmad S."/>
            <person name="Lan S."/>
            <person name="Zhang J.-S."/>
            <person name="Tsai W.-C."/>
            <person name="Van De Peer Y."/>
            <person name="Liu Z.-J."/>
        </authorList>
    </citation>
    <scope>NUCLEOTIDE SEQUENCE</scope>
    <source>
        <strain evidence="1">CP</strain>
        <tissue evidence="1">Leaves</tissue>
    </source>
</reference>
<evidence type="ECO:0000313" key="2">
    <source>
        <dbReference type="Proteomes" id="UP001180020"/>
    </source>
</evidence>
<accession>A0AAV9CPP5</accession>
<name>A0AAV9CPP5_ACOCL</name>
<gene>
    <name evidence="1" type="ORF">QJS10_CPB18g00990</name>
</gene>
<protein>
    <submittedName>
        <fullName evidence="1">Uncharacterized protein</fullName>
    </submittedName>
</protein>
<proteinExistence type="predicted"/>
<reference evidence="1" key="1">
    <citation type="journal article" date="2023" name="Nat. Commun.">
        <title>Diploid and tetraploid genomes of Acorus and the evolution of monocots.</title>
        <authorList>
            <person name="Ma L."/>
            <person name="Liu K.W."/>
            <person name="Li Z."/>
            <person name="Hsiao Y.Y."/>
            <person name="Qi Y."/>
            <person name="Fu T."/>
            <person name="Tang G.D."/>
            <person name="Zhang D."/>
            <person name="Sun W.H."/>
            <person name="Liu D.K."/>
            <person name="Li Y."/>
            <person name="Chen G.Z."/>
            <person name="Liu X.D."/>
            <person name="Liao X.Y."/>
            <person name="Jiang Y.T."/>
            <person name="Yu X."/>
            <person name="Hao Y."/>
            <person name="Huang J."/>
            <person name="Zhao X.W."/>
            <person name="Ke S."/>
            <person name="Chen Y.Y."/>
            <person name="Wu W.L."/>
            <person name="Hsu J.L."/>
            <person name="Lin Y.F."/>
            <person name="Huang M.D."/>
            <person name="Li C.Y."/>
            <person name="Huang L."/>
            <person name="Wang Z.W."/>
            <person name="Zhao X."/>
            <person name="Zhong W.Y."/>
            <person name="Peng D.H."/>
            <person name="Ahmad S."/>
            <person name="Lan S."/>
            <person name="Zhang J.S."/>
            <person name="Tsai W.C."/>
            <person name="Van de Peer Y."/>
            <person name="Liu Z.J."/>
        </authorList>
    </citation>
    <scope>NUCLEOTIDE SEQUENCE</scope>
    <source>
        <strain evidence="1">CP</strain>
    </source>
</reference>
<organism evidence="1 2">
    <name type="scientific">Acorus calamus</name>
    <name type="common">Sweet flag</name>
    <dbReference type="NCBI Taxonomy" id="4465"/>
    <lineage>
        <taxon>Eukaryota</taxon>
        <taxon>Viridiplantae</taxon>
        <taxon>Streptophyta</taxon>
        <taxon>Embryophyta</taxon>
        <taxon>Tracheophyta</taxon>
        <taxon>Spermatophyta</taxon>
        <taxon>Magnoliopsida</taxon>
        <taxon>Liliopsida</taxon>
        <taxon>Acoraceae</taxon>
        <taxon>Acorus</taxon>
    </lineage>
</organism>
<keyword evidence="2" id="KW-1185">Reference proteome</keyword>
<dbReference type="Proteomes" id="UP001180020">
    <property type="component" value="Unassembled WGS sequence"/>
</dbReference>
<comment type="caution">
    <text evidence="1">The sequence shown here is derived from an EMBL/GenBank/DDBJ whole genome shotgun (WGS) entry which is preliminary data.</text>
</comment>